<sequence length="73" mass="8337">MTMANINDKIAKAITKGYETTEHIAVNGYKKTESAAIKGWKKTENFFVGKFFKKNGETTQEAKERLQKNDNHN</sequence>
<evidence type="ECO:0000313" key="2">
    <source>
        <dbReference type="Proteomes" id="UP000003573"/>
    </source>
</evidence>
<name>G5JUN3_9STRE</name>
<dbReference type="EMBL" id="AEUW02000001">
    <property type="protein sequence ID" value="EHJ52407.1"/>
    <property type="molecule type" value="Genomic_DNA"/>
</dbReference>
<keyword evidence="2" id="KW-1185">Reference proteome</keyword>
<comment type="caution">
    <text evidence="1">The sequence shown here is derived from an EMBL/GenBank/DDBJ whole genome shotgun (WGS) entry which is preliminary data.</text>
</comment>
<dbReference type="RefSeq" id="WP_003080391.1">
    <property type="nucleotide sequence ID" value="NZ_AEUW02000001.1"/>
</dbReference>
<dbReference type="Proteomes" id="UP000003573">
    <property type="component" value="Unassembled WGS sequence"/>
</dbReference>
<protein>
    <recommendedName>
        <fullName evidence="3">Phage protein</fullName>
    </recommendedName>
</protein>
<gene>
    <name evidence="1" type="ORF">STRMA_1023</name>
</gene>
<dbReference type="STRING" id="764298.STRMA_1023"/>
<reference evidence="1 2" key="1">
    <citation type="journal article" date="2014" name="Int. J. Syst. Evol. Microbiol.">
        <title>Phylogenomics and the dynamic genome evolution of the genus Streptococcus.</title>
        <authorList>
            <consortium name="The Broad Institute Genome Sequencing Platform"/>
            <person name="Richards V.P."/>
            <person name="Palmer S.R."/>
            <person name="Pavinski Bitar P.D."/>
            <person name="Qin X."/>
            <person name="Weinstock G.M."/>
            <person name="Highlander S.K."/>
            <person name="Town C.D."/>
            <person name="Burne R.A."/>
            <person name="Stanhope M.J."/>
        </authorList>
    </citation>
    <scope>NUCLEOTIDE SEQUENCE [LARGE SCALE GENOMIC DNA]</scope>
    <source>
        <strain evidence="1 2">NCTC 11558</strain>
    </source>
</reference>
<organism evidence="1 2">
    <name type="scientific">Streptococcus macacae NCTC 11558</name>
    <dbReference type="NCBI Taxonomy" id="764298"/>
    <lineage>
        <taxon>Bacteria</taxon>
        <taxon>Bacillati</taxon>
        <taxon>Bacillota</taxon>
        <taxon>Bacilli</taxon>
        <taxon>Lactobacillales</taxon>
        <taxon>Streptococcaceae</taxon>
        <taxon>Streptococcus</taxon>
    </lineage>
</organism>
<accession>G5JUN3</accession>
<dbReference type="OrthoDB" id="2223469at2"/>
<evidence type="ECO:0008006" key="3">
    <source>
        <dbReference type="Google" id="ProtNLM"/>
    </source>
</evidence>
<dbReference type="AlphaFoldDB" id="G5JUN3"/>
<proteinExistence type="predicted"/>
<evidence type="ECO:0000313" key="1">
    <source>
        <dbReference type="EMBL" id="EHJ52407.1"/>
    </source>
</evidence>